<sequence>MDYCDSCRTVLQEKTSLLNHIKNLQGKLEKAELELQDLKDENQLLKGNGHTQQKLKRKNNMFKLELEQSYQKIEQLQLIIQHKDMIIEEQALNDNLTENTPTVVQGK</sequence>
<keyword evidence="3" id="KW-1185">Reference proteome</keyword>
<evidence type="ECO:0000313" key="3">
    <source>
        <dbReference type="Proteomes" id="UP000688137"/>
    </source>
</evidence>
<protein>
    <submittedName>
        <fullName evidence="2">Uncharacterized protein</fullName>
    </submittedName>
</protein>
<reference evidence="2" key="1">
    <citation type="submission" date="2021-01" db="EMBL/GenBank/DDBJ databases">
        <authorList>
            <consortium name="Genoscope - CEA"/>
            <person name="William W."/>
        </authorList>
    </citation>
    <scope>NUCLEOTIDE SEQUENCE</scope>
</reference>
<dbReference type="OMA" id="MDYCDSC"/>
<accession>A0A8S1Q4W9</accession>
<evidence type="ECO:0000256" key="1">
    <source>
        <dbReference type="SAM" id="Coils"/>
    </source>
</evidence>
<keyword evidence="1" id="KW-0175">Coiled coil</keyword>
<dbReference type="EMBL" id="CAJJDM010000145">
    <property type="protein sequence ID" value="CAD8109720.1"/>
    <property type="molecule type" value="Genomic_DNA"/>
</dbReference>
<comment type="caution">
    <text evidence="2">The sequence shown here is derived from an EMBL/GenBank/DDBJ whole genome shotgun (WGS) entry which is preliminary data.</text>
</comment>
<name>A0A8S1Q4W9_PARPR</name>
<gene>
    <name evidence="2" type="ORF">PPRIM_AZ9-3.1.T1410129</name>
</gene>
<organism evidence="2 3">
    <name type="scientific">Paramecium primaurelia</name>
    <dbReference type="NCBI Taxonomy" id="5886"/>
    <lineage>
        <taxon>Eukaryota</taxon>
        <taxon>Sar</taxon>
        <taxon>Alveolata</taxon>
        <taxon>Ciliophora</taxon>
        <taxon>Intramacronucleata</taxon>
        <taxon>Oligohymenophorea</taxon>
        <taxon>Peniculida</taxon>
        <taxon>Parameciidae</taxon>
        <taxon>Paramecium</taxon>
    </lineage>
</organism>
<dbReference type="AlphaFoldDB" id="A0A8S1Q4W9"/>
<evidence type="ECO:0000313" key="2">
    <source>
        <dbReference type="EMBL" id="CAD8109720.1"/>
    </source>
</evidence>
<proteinExistence type="predicted"/>
<feature type="coiled-coil region" evidence="1">
    <location>
        <begin position="14"/>
        <end position="48"/>
    </location>
</feature>
<dbReference type="Proteomes" id="UP000688137">
    <property type="component" value="Unassembled WGS sequence"/>
</dbReference>